<reference evidence="3" key="1">
    <citation type="submission" date="2017-09" db="EMBL/GenBank/DDBJ databases">
        <title>Luteimonas liuhanmingii sp.nov., isolated from the intestinal contents of Tibetan Plateau Pika in Yushu, Qinghai Province, China.</title>
        <authorList>
            <person name="Gui Z."/>
        </authorList>
    </citation>
    <scope>NUCLEOTIDE SEQUENCE [LARGE SCALE GENOMIC DNA]</scope>
    <source>
        <strain evidence="3">100111</strain>
    </source>
</reference>
<feature type="region of interest" description="Disordered" evidence="1">
    <location>
        <begin position="1"/>
        <end position="31"/>
    </location>
</feature>
<dbReference type="AlphaFoldDB" id="A0A290XF24"/>
<accession>A0A290XF24</accession>
<dbReference type="Proteomes" id="UP000218968">
    <property type="component" value="Chromosome"/>
</dbReference>
<dbReference type="KEGG" id="lum:CNR27_08950"/>
<organism evidence="2 3">
    <name type="scientific">Luteimonas chenhongjianii</name>
    <dbReference type="NCBI Taxonomy" id="2006110"/>
    <lineage>
        <taxon>Bacteria</taxon>
        <taxon>Pseudomonadati</taxon>
        <taxon>Pseudomonadota</taxon>
        <taxon>Gammaproteobacteria</taxon>
        <taxon>Lysobacterales</taxon>
        <taxon>Lysobacteraceae</taxon>
        <taxon>Luteimonas</taxon>
    </lineage>
</organism>
<evidence type="ECO:0000313" key="2">
    <source>
        <dbReference type="EMBL" id="ATD67546.1"/>
    </source>
</evidence>
<protein>
    <submittedName>
        <fullName evidence="2">Uncharacterized protein</fullName>
    </submittedName>
</protein>
<proteinExistence type="predicted"/>
<sequence length="59" mass="6102">MGVRPRHDLGQVAAGWPGKGRTAAGPDQAPVPGRPTMAETIAGSSFDGIHSFATARLQF</sequence>
<name>A0A290XF24_9GAMM</name>
<evidence type="ECO:0000256" key="1">
    <source>
        <dbReference type="SAM" id="MobiDB-lite"/>
    </source>
</evidence>
<dbReference type="EMBL" id="CP023406">
    <property type="protein sequence ID" value="ATD67546.1"/>
    <property type="molecule type" value="Genomic_DNA"/>
</dbReference>
<keyword evidence="3" id="KW-1185">Reference proteome</keyword>
<gene>
    <name evidence="2" type="ORF">CNR27_08950</name>
</gene>
<evidence type="ECO:0000313" key="3">
    <source>
        <dbReference type="Proteomes" id="UP000218968"/>
    </source>
</evidence>